<proteinExistence type="predicted"/>
<sequence>MVRARRWTGFEAAALQEAMRHSIREYAAVLGVETTTITNWRSGLSSVTPRPATQAILDTTYQQRATPDDRARFDQIVAEGENAWRARHQPLPPSVIAGGRPNEVDAQSPADQGSSEELIGVLTRVHKLSRSISPDVVQQLQGSTLSSIAEYETIDPAALVPALRKQRNWLDELVDQCGDPAQRRQLFETASETSGLLGYIAVGTGNFSTARAYCLESFLLGSHAQDSNLMAWARGMQSFCEYYAGQFDQALAYAEDGLARAAAGPQSVRLAINGVARAKGKLGDIDGVHHAVDAAYTMLARTGAPTGVPRASHSRATAQPK</sequence>
<protein>
    <submittedName>
        <fullName evidence="2">Uncharacterized protein</fullName>
    </submittedName>
</protein>
<organism evidence="2 3">
    <name type="scientific">Nocardia brasiliensis</name>
    <dbReference type="NCBI Taxonomy" id="37326"/>
    <lineage>
        <taxon>Bacteria</taxon>
        <taxon>Bacillati</taxon>
        <taxon>Actinomycetota</taxon>
        <taxon>Actinomycetes</taxon>
        <taxon>Mycobacteriales</taxon>
        <taxon>Nocardiaceae</taxon>
        <taxon>Nocardia</taxon>
    </lineage>
</organism>
<evidence type="ECO:0000313" key="3">
    <source>
        <dbReference type="Proteomes" id="UP000501705"/>
    </source>
</evidence>
<evidence type="ECO:0000256" key="1">
    <source>
        <dbReference type="SAM" id="MobiDB-lite"/>
    </source>
</evidence>
<dbReference type="AlphaFoldDB" id="A0A6G9XNU1"/>
<gene>
    <name evidence="2" type="ORF">F5X71_09805</name>
</gene>
<feature type="region of interest" description="Disordered" evidence="1">
    <location>
        <begin position="90"/>
        <end position="115"/>
    </location>
</feature>
<accession>A0A6G9XNU1</accession>
<dbReference type="RefSeq" id="WP_167461660.1">
    <property type="nucleotide sequence ID" value="NZ_CP046171.1"/>
</dbReference>
<name>A0A6G9XNU1_NOCBR</name>
<dbReference type="EMBL" id="CP046171">
    <property type="protein sequence ID" value="QIS02576.1"/>
    <property type="molecule type" value="Genomic_DNA"/>
</dbReference>
<evidence type="ECO:0000313" key="2">
    <source>
        <dbReference type="EMBL" id="QIS02576.1"/>
    </source>
</evidence>
<reference evidence="2 3" key="1">
    <citation type="journal article" date="2019" name="ACS Chem. Biol.">
        <title>Identification and Mobilization of a Cryptic Antibiotic Biosynthesis Gene Locus from a Human-Pathogenic Nocardia Isolate.</title>
        <authorList>
            <person name="Herisse M."/>
            <person name="Ishida K."/>
            <person name="Porter J.L."/>
            <person name="Howden B."/>
            <person name="Hertweck C."/>
            <person name="Stinear T.P."/>
            <person name="Pidot S.J."/>
        </authorList>
    </citation>
    <scope>NUCLEOTIDE SEQUENCE [LARGE SCALE GENOMIC DNA]</scope>
    <source>
        <strain evidence="2 3">AUSMDU00024985</strain>
    </source>
</reference>
<dbReference type="Proteomes" id="UP000501705">
    <property type="component" value="Chromosome"/>
</dbReference>